<dbReference type="Proteomes" id="UP001281614">
    <property type="component" value="Unassembled WGS sequence"/>
</dbReference>
<dbReference type="InterPro" id="IPR050416">
    <property type="entry name" value="FAD-linked_Oxidoreductase"/>
</dbReference>
<dbReference type="InterPro" id="IPR016167">
    <property type="entry name" value="FAD-bd_PCMH_sub1"/>
</dbReference>
<comment type="similarity">
    <text evidence="1">Belongs to the oxygen-dependent FAD-linked oxidoreductase family.</text>
</comment>
<dbReference type="Gene3D" id="3.30.43.10">
    <property type="entry name" value="Uridine Diphospho-n-acetylenolpyruvylglucosamine Reductase, domain 2"/>
    <property type="match status" value="1"/>
</dbReference>
<comment type="caution">
    <text evidence="6">The sequence shown here is derived from an EMBL/GenBank/DDBJ whole genome shotgun (WGS) entry which is preliminary data.</text>
</comment>
<evidence type="ECO:0000256" key="4">
    <source>
        <dbReference type="ARBA" id="ARBA00023002"/>
    </source>
</evidence>
<dbReference type="Gene3D" id="3.30.465.10">
    <property type="match status" value="1"/>
</dbReference>
<dbReference type="GO" id="GO:0016491">
    <property type="term" value="F:oxidoreductase activity"/>
    <property type="evidence" value="ECO:0007669"/>
    <property type="project" value="UniProtKB-KW"/>
</dbReference>
<keyword evidence="3" id="KW-0274">FAD</keyword>
<dbReference type="PANTHER" id="PTHR42973:SF53">
    <property type="entry name" value="FAD-BINDING PCMH-TYPE DOMAIN-CONTAINING PROTEIN-RELATED"/>
    <property type="match status" value="1"/>
</dbReference>
<dbReference type="EMBL" id="VYYT01000356">
    <property type="protein sequence ID" value="KAK2740016.1"/>
    <property type="molecule type" value="Genomic_DNA"/>
</dbReference>
<dbReference type="GO" id="GO:0071949">
    <property type="term" value="F:FAD binding"/>
    <property type="evidence" value="ECO:0007669"/>
    <property type="project" value="InterPro"/>
</dbReference>
<evidence type="ECO:0000313" key="7">
    <source>
        <dbReference type="Proteomes" id="UP001281614"/>
    </source>
</evidence>
<dbReference type="PANTHER" id="PTHR42973">
    <property type="entry name" value="BINDING OXIDOREDUCTASE, PUTATIVE (AFU_ORTHOLOGUE AFUA_1G17690)-RELATED"/>
    <property type="match status" value="1"/>
</dbReference>
<organism evidence="6 7">
    <name type="scientific">Colletotrichum kahawae</name>
    <name type="common">Coffee berry disease fungus</name>
    <dbReference type="NCBI Taxonomy" id="34407"/>
    <lineage>
        <taxon>Eukaryota</taxon>
        <taxon>Fungi</taxon>
        <taxon>Dikarya</taxon>
        <taxon>Ascomycota</taxon>
        <taxon>Pezizomycotina</taxon>
        <taxon>Sordariomycetes</taxon>
        <taxon>Hypocreomycetidae</taxon>
        <taxon>Glomerellales</taxon>
        <taxon>Glomerellaceae</taxon>
        <taxon>Colletotrichum</taxon>
        <taxon>Colletotrichum gloeosporioides species complex</taxon>
    </lineage>
</organism>
<protein>
    <submittedName>
        <fullName evidence="6">FAD binding domain-containing protein</fullName>
    </submittedName>
</protein>
<dbReference type="Gene3D" id="3.40.462.20">
    <property type="match status" value="1"/>
</dbReference>
<evidence type="ECO:0000313" key="6">
    <source>
        <dbReference type="EMBL" id="KAK2740016.1"/>
    </source>
</evidence>
<sequence length="486" mass="52155">MAAGLGDILVFPADVAYSESTSSYYSSENRRLQPYCIVQPASTEHVSRSVKALGAVSSAGNWDIAVRSGGHSDFDNNAAHRGVTIDLTFMNSTTVPGSSGLNGTAMWTGSSKLTKYVAQIQPAARWGDVMSTLEPFNLGVTGGRSGHVGVGGLLVSGGASYHTQLWGLSCDNVIGYEVVLGDGTIVTASNTENADLFKALKGGGNNLGIVTRFDMRTFTVPPSGAYGGLLFVSWSDLDAVNNQFVKYASSIEHGSPDHEFIVYRSDAGSLSIMAMAVATDGNENSPTFETFNRLSLTRDMRARRSLSQIAASIADTGGSYYIPFTLTLQPTIDILNKASDIFVQLTQRLEQAGVPVSVNFVFQPLPKVLDSVKPGNNILGFDDNLPSDSILFEARGTLAAEDALFHGVARAEMAKSVEELRAYSASLDAHSTYLYMNYANPEQDVLGSYGEENAQFLKKVATKYDSTSFFQRRVPGGWKISRVLAQ</sequence>
<dbReference type="AlphaFoldDB" id="A0AAD9Y573"/>
<accession>A0AAD9Y573</accession>
<dbReference type="InterPro" id="IPR006094">
    <property type="entry name" value="Oxid_FAD_bind_N"/>
</dbReference>
<reference evidence="6" key="1">
    <citation type="submission" date="2023-02" db="EMBL/GenBank/DDBJ databases">
        <title>Colletotrichum kahawae CIFC_Que2 genome sequencing and assembly.</title>
        <authorList>
            <person name="Baroncelli R."/>
        </authorList>
    </citation>
    <scope>NUCLEOTIDE SEQUENCE</scope>
    <source>
        <strain evidence="6">CIFC_Que2</strain>
    </source>
</reference>
<feature type="domain" description="FAD-binding PCMH-type" evidence="5">
    <location>
        <begin position="30"/>
        <end position="220"/>
    </location>
</feature>
<keyword evidence="7" id="KW-1185">Reference proteome</keyword>
<dbReference type="PROSITE" id="PS51387">
    <property type="entry name" value="FAD_PCMH"/>
    <property type="match status" value="1"/>
</dbReference>
<name>A0AAD9Y573_COLKA</name>
<evidence type="ECO:0000256" key="3">
    <source>
        <dbReference type="ARBA" id="ARBA00022827"/>
    </source>
</evidence>
<evidence type="ECO:0000256" key="2">
    <source>
        <dbReference type="ARBA" id="ARBA00022630"/>
    </source>
</evidence>
<dbReference type="InterPro" id="IPR016169">
    <property type="entry name" value="FAD-bd_PCMH_sub2"/>
</dbReference>
<keyword evidence="2" id="KW-0285">Flavoprotein</keyword>
<dbReference type="Pfam" id="PF01565">
    <property type="entry name" value="FAD_binding_4"/>
    <property type="match status" value="1"/>
</dbReference>
<evidence type="ECO:0000256" key="1">
    <source>
        <dbReference type="ARBA" id="ARBA00005466"/>
    </source>
</evidence>
<dbReference type="InterPro" id="IPR036318">
    <property type="entry name" value="FAD-bd_PCMH-like_sf"/>
</dbReference>
<evidence type="ECO:0000259" key="5">
    <source>
        <dbReference type="PROSITE" id="PS51387"/>
    </source>
</evidence>
<proteinExistence type="inferred from homology"/>
<dbReference type="SUPFAM" id="SSF56176">
    <property type="entry name" value="FAD-binding/transporter-associated domain-like"/>
    <property type="match status" value="1"/>
</dbReference>
<dbReference type="InterPro" id="IPR016166">
    <property type="entry name" value="FAD-bd_PCMH"/>
</dbReference>
<keyword evidence="4" id="KW-0560">Oxidoreductase</keyword>
<gene>
    <name evidence="6" type="ORF">CKAH01_07185</name>
</gene>